<keyword evidence="7" id="KW-1185">Reference proteome</keyword>
<dbReference type="GO" id="GO:0016301">
    <property type="term" value="F:kinase activity"/>
    <property type="evidence" value="ECO:0007669"/>
    <property type="project" value="UniProtKB-KW"/>
</dbReference>
<keyword evidence="6" id="KW-0547">Nucleotide-binding</keyword>
<evidence type="ECO:0000256" key="1">
    <source>
        <dbReference type="ARBA" id="ARBA00022679"/>
    </source>
</evidence>
<evidence type="ECO:0000256" key="2">
    <source>
        <dbReference type="ARBA" id="ARBA00022777"/>
    </source>
</evidence>
<keyword evidence="1" id="KW-0808">Transferase</keyword>
<keyword evidence="4" id="KW-0472">Membrane</keyword>
<dbReference type="InterPro" id="IPR050482">
    <property type="entry name" value="Sensor_HK_TwoCompSys"/>
</dbReference>
<dbReference type="Proteomes" id="UP000530032">
    <property type="component" value="Unassembled WGS sequence"/>
</dbReference>
<evidence type="ECO:0000256" key="4">
    <source>
        <dbReference type="SAM" id="Phobius"/>
    </source>
</evidence>
<dbReference type="GO" id="GO:0000160">
    <property type="term" value="P:phosphorelay signal transduction system"/>
    <property type="evidence" value="ECO:0007669"/>
    <property type="project" value="UniProtKB-KW"/>
</dbReference>
<proteinExistence type="predicted"/>
<evidence type="ECO:0000259" key="5">
    <source>
        <dbReference type="Pfam" id="PF02518"/>
    </source>
</evidence>
<feature type="domain" description="Histidine kinase/HSP90-like ATPase" evidence="5">
    <location>
        <begin position="187"/>
        <end position="284"/>
    </location>
</feature>
<protein>
    <submittedName>
        <fullName evidence="6">ATP-binding protein</fullName>
    </submittedName>
</protein>
<accession>A0A843B9U5</accession>
<dbReference type="InterPro" id="IPR003594">
    <property type="entry name" value="HATPase_dom"/>
</dbReference>
<keyword evidence="2" id="KW-0418">Kinase</keyword>
<dbReference type="CDD" id="cd16917">
    <property type="entry name" value="HATPase_UhpB-NarQ-NarX-like"/>
    <property type="match status" value="1"/>
</dbReference>
<keyword evidence="4" id="KW-0812">Transmembrane</keyword>
<dbReference type="GO" id="GO:0005524">
    <property type="term" value="F:ATP binding"/>
    <property type="evidence" value="ECO:0007669"/>
    <property type="project" value="UniProtKB-KW"/>
</dbReference>
<keyword evidence="6" id="KW-0067">ATP-binding</keyword>
<reference evidence="6" key="1">
    <citation type="submission" date="2020-12" db="EMBL/GenBank/DDBJ databases">
        <title>Comamonas sp. nov., isolated from stream water.</title>
        <authorList>
            <person name="Park K.-H."/>
        </authorList>
    </citation>
    <scope>NUCLEOTIDE SEQUENCE</scope>
    <source>
        <strain evidence="6">EJ-4</strain>
    </source>
</reference>
<dbReference type="SUPFAM" id="SSF55874">
    <property type="entry name" value="ATPase domain of HSP90 chaperone/DNA topoisomerase II/histidine kinase"/>
    <property type="match status" value="1"/>
</dbReference>
<organism evidence="6 7">
    <name type="scientific">Comamonas suwonensis</name>
    <dbReference type="NCBI Taxonomy" id="2606214"/>
    <lineage>
        <taxon>Bacteria</taxon>
        <taxon>Pseudomonadati</taxon>
        <taxon>Pseudomonadota</taxon>
        <taxon>Betaproteobacteria</taxon>
        <taxon>Burkholderiales</taxon>
        <taxon>Comamonadaceae</taxon>
        <taxon>Comamonas</taxon>
    </lineage>
</organism>
<dbReference type="AlphaFoldDB" id="A0A843B9U5"/>
<comment type="caution">
    <text evidence="6">The sequence shown here is derived from an EMBL/GenBank/DDBJ whole genome shotgun (WGS) entry which is preliminary data.</text>
</comment>
<gene>
    <name evidence="6" type="ORF">HF327_018655</name>
</gene>
<dbReference type="PANTHER" id="PTHR24421:SF58">
    <property type="entry name" value="SIGNAL TRANSDUCTION HISTIDINE-PROTEIN KINASE_PHOSPHATASE UHPB"/>
    <property type="match status" value="1"/>
</dbReference>
<keyword evidence="4" id="KW-1133">Transmembrane helix</keyword>
<keyword evidence="3" id="KW-0902">Two-component regulatory system</keyword>
<dbReference type="EMBL" id="JABBCQ020000019">
    <property type="protein sequence ID" value="MBI1626505.1"/>
    <property type="molecule type" value="Genomic_DNA"/>
</dbReference>
<feature type="transmembrane region" description="Helical" evidence="4">
    <location>
        <begin position="12"/>
        <end position="30"/>
    </location>
</feature>
<feature type="transmembrane region" description="Helical" evidence="4">
    <location>
        <begin position="36"/>
        <end position="55"/>
    </location>
</feature>
<dbReference type="InterPro" id="IPR036890">
    <property type="entry name" value="HATPase_C_sf"/>
</dbReference>
<name>A0A843B9U5_9BURK</name>
<dbReference type="PANTHER" id="PTHR24421">
    <property type="entry name" value="NITRATE/NITRITE SENSOR PROTEIN NARX-RELATED"/>
    <property type="match status" value="1"/>
</dbReference>
<evidence type="ECO:0000313" key="7">
    <source>
        <dbReference type="Proteomes" id="UP000530032"/>
    </source>
</evidence>
<dbReference type="Pfam" id="PF02518">
    <property type="entry name" value="HATPase_c"/>
    <property type="match status" value="1"/>
</dbReference>
<evidence type="ECO:0000313" key="6">
    <source>
        <dbReference type="EMBL" id="MBI1626505.1"/>
    </source>
</evidence>
<sequence length="286" mass="32538">MESLRSLGLRSAANMLQVSVILCWCFITSIRDNNWFFFISILAALIGLMMALRYMPRIYRVIKAKMRFSVHPSREVQEERKRIASDLHDTLGSQLVQALTLMDGQALTEGSPIKEVLERSLLDLRLIVDSMDAQDDSLTMRLARLRHRLDPVLQRKGLALHWQLCDPELGIGRHTSRTLPKGRVAHQILAVVQTSLSNTLEHAHASDIWVTLEPYESDDPECFGWDWCLSVEDNGKGFDLRAVLSDVSQSGHGVINMFKRMREIGGDLHIHPRQGGGTQVMMRWRV</sequence>
<evidence type="ECO:0000256" key="3">
    <source>
        <dbReference type="ARBA" id="ARBA00023012"/>
    </source>
</evidence>
<dbReference type="Gene3D" id="3.30.565.10">
    <property type="entry name" value="Histidine kinase-like ATPase, C-terminal domain"/>
    <property type="match status" value="1"/>
</dbReference>